<evidence type="ECO:0000256" key="1">
    <source>
        <dbReference type="SAM" id="Phobius"/>
    </source>
</evidence>
<organism evidence="4 5">
    <name type="scientific">Modicisalibacter luteus</name>
    <dbReference type="NCBI Taxonomy" id="453962"/>
    <lineage>
        <taxon>Bacteria</taxon>
        <taxon>Pseudomonadati</taxon>
        <taxon>Pseudomonadota</taxon>
        <taxon>Gammaproteobacteria</taxon>
        <taxon>Oceanospirillales</taxon>
        <taxon>Halomonadaceae</taxon>
        <taxon>Modicisalibacter</taxon>
    </lineage>
</organism>
<keyword evidence="1" id="KW-0812">Transmembrane</keyword>
<gene>
    <name evidence="4" type="ORF">ACFOEI_04885</name>
</gene>
<dbReference type="Proteomes" id="UP001595640">
    <property type="component" value="Unassembled WGS sequence"/>
</dbReference>
<feature type="transmembrane region" description="Helical" evidence="1">
    <location>
        <begin position="189"/>
        <end position="208"/>
    </location>
</feature>
<evidence type="ECO:0000313" key="5">
    <source>
        <dbReference type="Proteomes" id="UP001595640"/>
    </source>
</evidence>
<feature type="transmembrane region" description="Helical" evidence="1">
    <location>
        <begin position="220"/>
        <end position="236"/>
    </location>
</feature>
<proteinExistence type="predicted"/>
<dbReference type="InterPro" id="IPR050879">
    <property type="entry name" value="Acyltransferase_3"/>
</dbReference>
<dbReference type="EMBL" id="JBHRUH010000010">
    <property type="protein sequence ID" value="MFC3291396.1"/>
    <property type="molecule type" value="Genomic_DNA"/>
</dbReference>
<sequence>MEFRRDINGLRAIAVALVVLFHFGIPGMQGGFIGVDVFFVISGYLMTGIIFSRMRKDSFSVLGFYLDRARRIVPALACVCFIVLLVGWVLLLPGGYEELANQVLGSLTFVSNFIYTQDSGYFEQAVHDNWLLHTWSLSVEWQFYLIYPIAIVALRQFFPLHSIRWFIVIAAILSFALSIYASGRWPTHAFYLLPTRAWEMMVGALVFLFPIQKSHENKMLWEAVGFVLIAFSAVFISSSVAWPGWLAAFPVIGTALIMLQARQDSPLTSNPISEFLGKSSYSIYLWHWPVVVWMHYFGLMSNVLWVITGIVISIVLGYISYNYIENVARKKKTSLTKSSIRPLIRIGAPTTVAAIFSAAIIFSDGYPKRMSDDFYATMEKLDLPRVTNGWCFYDVNTNEHLPIGSKGLECRRGERNSALKGLLFGDSFAGHYGPFWDQLGKELSAEVNSVTTNWCYPSTNDVIYGDVTSRSYDQCLVNRKYFLENASGYDFVVLSGSWKKIYSAEQMQGVYDAISYAARQSKLVIVMATPTYFDVDVRKMYVRSVLFDIDFDINEFSKVGDLEAVEANKAIENFTKNYANVFYMDRSSLFHVNGVPSEVTEENIPYSFDQHGHISIYGSVMAATSFIKSHRYNELAERITEVQRNKSKNLVFMNSKDSENSGSSTL</sequence>
<dbReference type="InterPro" id="IPR002656">
    <property type="entry name" value="Acyl_transf_3_dom"/>
</dbReference>
<dbReference type="PANTHER" id="PTHR23028:SF53">
    <property type="entry name" value="ACYL_TRANSF_3 DOMAIN-CONTAINING PROTEIN"/>
    <property type="match status" value="1"/>
</dbReference>
<feature type="transmembrane region" description="Helical" evidence="1">
    <location>
        <begin position="31"/>
        <end position="51"/>
    </location>
</feature>
<protein>
    <submittedName>
        <fullName evidence="4">Acyltransferase family protein</fullName>
        <ecNumber evidence="4">2.3.1.-</ecNumber>
    </submittedName>
</protein>
<dbReference type="Pfam" id="PF01757">
    <property type="entry name" value="Acyl_transf_3"/>
    <property type="match status" value="1"/>
</dbReference>
<comment type="caution">
    <text evidence="4">The sequence shown here is derived from an EMBL/GenBank/DDBJ whole genome shotgun (WGS) entry which is preliminary data.</text>
</comment>
<evidence type="ECO:0000259" key="2">
    <source>
        <dbReference type="Pfam" id="PF01757"/>
    </source>
</evidence>
<keyword evidence="4" id="KW-0012">Acyltransferase</keyword>
<dbReference type="PANTHER" id="PTHR23028">
    <property type="entry name" value="ACETYLTRANSFERASE"/>
    <property type="match status" value="1"/>
</dbReference>
<feature type="transmembrane region" description="Helical" evidence="1">
    <location>
        <begin position="72"/>
        <end position="91"/>
    </location>
</feature>
<feature type="transmembrane region" description="Helical" evidence="1">
    <location>
        <begin position="141"/>
        <end position="158"/>
    </location>
</feature>
<keyword evidence="1" id="KW-0472">Membrane</keyword>
<dbReference type="EC" id="2.3.1.-" evidence="4"/>
<feature type="transmembrane region" description="Helical" evidence="1">
    <location>
        <begin position="165"/>
        <end position="183"/>
    </location>
</feature>
<reference evidence="5" key="1">
    <citation type="journal article" date="2019" name="Int. J. Syst. Evol. Microbiol.">
        <title>The Global Catalogue of Microorganisms (GCM) 10K type strain sequencing project: providing services to taxonomists for standard genome sequencing and annotation.</title>
        <authorList>
            <consortium name="The Broad Institute Genomics Platform"/>
            <consortium name="The Broad Institute Genome Sequencing Center for Infectious Disease"/>
            <person name="Wu L."/>
            <person name="Ma J."/>
        </authorList>
    </citation>
    <scope>NUCLEOTIDE SEQUENCE [LARGE SCALE GENOMIC DNA]</scope>
    <source>
        <strain evidence="5">KCTC 12847</strain>
    </source>
</reference>
<dbReference type="GO" id="GO:0016746">
    <property type="term" value="F:acyltransferase activity"/>
    <property type="evidence" value="ECO:0007669"/>
    <property type="project" value="UniProtKB-KW"/>
</dbReference>
<feature type="transmembrane region" description="Helical" evidence="1">
    <location>
        <begin position="303"/>
        <end position="321"/>
    </location>
</feature>
<evidence type="ECO:0000313" key="4">
    <source>
        <dbReference type="EMBL" id="MFC3291396.1"/>
    </source>
</evidence>
<dbReference type="RefSeq" id="WP_019016781.1">
    <property type="nucleotide sequence ID" value="NZ_BMXD01000007.1"/>
</dbReference>
<evidence type="ECO:0000259" key="3">
    <source>
        <dbReference type="Pfam" id="PF19040"/>
    </source>
</evidence>
<keyword evidence="4" id="KW-0808">Transferase</keyword>
<keyword evidence="5" id="KW-1185">Reference proteome</keyword>
<feature type="transmembrane region" description="Helical" evidence="1">
    <location>
        <begin position="342"/>
        <end position="362"/>
    </location>
</feature>
<feature type="domain" description="Acyltransferase 3" evidence="2">
    <location>
        <begin position="6"/>
        <end position="320"/>
    </location>
</feature>
<feature type="domain" description="SGNH" evidence="3">
    <location>
        <begin position="408"/>
        <end position="626"/>
    </location>
</feature>
<accession>A0ABV7LXP8</accession>
<dbReference type="Pfam" id="PF19040">
    <property type="entry name" value="SGNH"/>
    <property type="match status" value="1"/>
</dbReference>
<name>A0ABV7LXP8_9GAMM</name>
<feature type="transmembrane region" description="Helical" evidence="1">
    <location>
        <begin position="7"/>
        <end position="25"/>
    </location>
</feature>
<dbReference type="InterPro" id="IPR043968">
    <property type="entry name" value="SGNH"/>
</dbReference>
<keyword evidence="1" id="KW-1133">Transmembrane helix</keyword>